<dbReference type="Gene3D" id="3.30.70.80">
    <property type="entry name" value="Peptidase S8 propeptide/proteinase inhibitor I9"/>
    <property type="match status" value="1"/>
</dbReference>
<evidence type="ECO:0008006" key="13">
    <source>
        <dbReference type="Google" id="ProtNLM"/>
    </source>
</evidence>
<dbReference type="Pfam" id="PF05922">
    <property type="entry name" value="Inhibitor_I9"/>
    <property type="match status" value="1"/>
</dbReference>
<keyword evidence="3 5" id="KW-0378">Hydrolase</keyword>
<accession>A0ABX4R1V9</accession>
<name>A0ABX4R1V9_9ACTN</name>
<dbReference type="Pfam" id="PF17766">
    <property type="entry name" value="fn3_6"/>
    <property type="match status" value="1"/>
</dbReference>
<evidence type="ECO:0000256" key="6">
    <source>
        <dbReference type="SAM" id="MobiDB-lite"/>
    </source>
</evidence>
<feature type="domain" description="Subtilisin-like protease fibronectin type-III" evidence="10">
    <location>
        <begin position="787"/>
        <end position="876"/>
    </location>
</feature>
<dbReference type="InterPro" id="IPR041469">
    <property type="entry name" value="Subtilisin-like_FN3"/>
</dbReference>
<evidence type="ECO:0000259" key="8">
    <source>
        <dbReference type="Pfam" id="PF02225"/>
    </source>
</evidence>
<dbReference type="PANTHER" id="PTHR10795">
    <property type="entry name" value="PROPROTEIN CONVERTASE SUBTILISIN/KEXIN"/>
    <property type="match status" value="1"/>
</dbReference>
<dbReference type="InterPro" id="IPR010259">
    <property type="entry name" value="S8pro/Inhibitor_I9"/>
</dbReference>
<keyword evidence="2 5" id="KW-0645">Protease</keyword>
<gene>
    <name evidence="11" type="ORF">CXG46_04225</name>
</gene>
<dbReference type="SUPFAM" id="SSF52743">
    <property type="entry name" value="Subtilisin-like"/>
    <property type="match status" value="1"/>
</dbReference>
<organism evidence="11 12">
    <name type="scientific">Nocardioides alpinus</name>
    <dbReference type="NCBI Taxonomy" id="748909"/>
    <lineage>
        <taxon>Bacteria</taxon>
        <taxon>Bacillati</taxon>
        <taxon>Actinomycetota</taxon>
        <taxon>Actinomycetes</taxon>
        <taxon>Propionibacteriales</taxon>
        <taxon>Nocardioidaceae</taxon>
        <taxon>Nocardioides</taxon>
    </lineage>
</organism>
<dbReference type="InterPro" id="IPR037045">
    <property type="entry name" value="S8pro/Inhibitor_I9_sf"/>
</dbReference>
<feature type="active site" description="Charge relay system" evidence="5">
    <location>
        <position position="396"/>
    </location>
</feature>
<dbReference type="PRINTS" id="PR00723">
    <property type="entry name" value="SUBTILISIN"/>
</dbReference>
<dbReference type="Proteomes" id="UP000233565">
    <property type="component" value="Unassembled WGS sequence"/>
</dbReference>
<dbReference type="Gene3D" id="3.40.50.200">
    <property type="entry name" value="Peptidase S8/S53 domain"/>
    <property type="match status" value="1"/>
</dbReference>
<evidence type="ECO:0000313" key="11">
    <source>
        <dbReference type="EMBL" id="PKH43665.1"/>
    </source>
</evidence>
<dbReference type="InterPro" id="IPR022398">
    <property type="entry name" value="Peptidase_S8_His-AS"/>
</dbReference>
<feature type="region of interest" description="Disordered" evidence="6">
    <location>
        <begin position="653"/>
        <end position="674"/>
    </location>
</feature>
<dbReference type="Gene3D" id="2.60.40.2310">
    <property type="match status" value="1"/>
</dbReference>
<feature type="domain" description="Inhibitor I9" evidence="9">
    <location>
        <begin position="253"/>
        <end position="296"/>
    </location>
</feature>
<proteinExistence type="inferred from homology"/>
<dbReference type="InterPro" id="IPR003137">
    <property type="entry name" value="PA_domain"/>
</dbReference>
<feature type="active site" description="Charge relay system" evidence="5">
    <location>
        <position position="325"/>
    </location>
</feature>
<evidence type="ECO:0000259" key="7">
    <source>
        <dbReference type="Pfam" id="PF00082"/>
    </source>
</evidence>
<comment type="caution">
    <text evidence="11">The sequence shown here is derived from an EMBL/GenBank/DDBJ whole genome shotgun (WGS) entry which is preliminary data.</text>
</comment>
<dbReference type="Pfam" id="PF00082">
    <property type="entry name" value="Peptidase_S8"/>
    <property type="match status" value="1"/>
</dbReference>
<evidence type="ECO:0000256" key="3">
    <source>
        <dbReference type="ARBA" id="ARBA00022801"/>
    </source>
</evidence>
<dbReference type="PROSITE" id="PS00137">
    <property type="entry name" value="SUBTILASE_HIS"/>
    <property type="match status" value="1"/>
</dbReference>
<feature type="domain" description="Peptidase S8/S53" evidence="7">
    <location>
        <begin position="316"/>
        <end position="741"/>
    </location>
</feature>
<evidence type="ECO:0000256" key="4">
    <source>
        <dbReference type="ARBA" id="ARBA00022825"/>
    </source>
</evidence>
<evidence type="ECO:0000256" key="5">
    <source>
        <dbReference type="PROSITE-ProRule" id="PRU01240"/>
    </source>
</evidence>
<dbReference type="InterPro" id="IPR045051">
    <property type="entry name" value="SBT"/>
</dbReference>
<sequence length="880" mass="89010">MATPAVGLLDTLEHLDQVLDDRDHRLGLLALGAALVAGDRGGGVDDADLEGLVAPAALGDAELDLGARLEGPGALGQGVGVHVDVRAVLLGQEAEALLRVVPLHLATGHGTSPLDSTSWGHVGSRARHRIGVRTGAPPTGSAAPGFDLRAHVLGPWDPRWFRPHLAGTSEATKGWGTVWSRPVGRILGCSLLALGLALPAAGAALADDAPASGSPATGPLTLVTLQGAGTSAGSKDAAELLARQDALLAAIGAGEPVYRWTTALNGFAAHLSEDQLSVLDDQPGIAAIEADQVRPLAGRTTMASVRGATTPRLRGGAGVVIGVVDSGIAPESPAFADVPGLGRDPRSFAGACAEGEGWSSADCTRKVVGARWFVEGFGADRVRSSESLSARDVLGHGTQVSSVAAGNAGISVRVDDRDAGRYGGVAPQARIAAYKACWGAPDPAGDGCSTADVVAAVDAAVADRVDVLSLALAGGEGIDTLQRALLGAAEADIVVVGASGNTSGSAYAAHAGPWVTTVGSAVGRMSRGLVALPGGRSWTGGGRPAAVAGRAVLAQDAPAPGVSRRAAGQCRRGALDSRRVAGRIVVCRRGGIGRIDKSEAVSQAGGRAMVLVNLRPGAVSADFHSVPTVHLSAAAGRELGRWVARHPGVRVRMSRASGTPGTRRTAPWSASGDPRGVALKPDAVADGDAVLGAVPETSGRSWGVFSGSSAATAHASGLAALLLAERDAPAAVVRSLLVTSGTPIRGSSVLAQGSGALPGVAPTGHLALDVPRHAWRRALRTHRLDALNTSSLLMSARQTTAVRTVTNVGPRPEYFSVTARGFTSHRVTVRPLAVRLRPGQSARFTITVSGPTGPGRLDDGELVWLGALGGTTRVPVALTR</sequence>
<keyword evidence="12" id="KW-1185">Reference proteome</keyword>
<dbReference type="InterPro" id="IPR036852">
    <property type="entry name" value="Peptidase_S8/S53_dom_sf"/>
</dbReference>
<dbReference type="Gene3D" id="3.50.30.30">
    <property type="match status" value="1"/>
</dbReference>
<dbReference type="Pfam" id="PF02225">
    <property type="entry name" value="PA"/>
    <property type="match status" value="1"/>
</dbReference>
<comment type="similarity">
    <text evidence="1 5">Belongs to the peptidase S8 family.</text>
</comment>
<evidence type="ECO:0000256" key="2">
    <source>
        <dbReference type="ARBA" id="ARBA00022670"/>
    </source>
</evidence>
<protein>
    <recommendedName>
        <fullName evidence="13">Peptidase inhibitor I9</fullName>
    </recommendedName>
</protein>
<evidence type="ECO:0000256" key="1">
    <source>
        <dbReference type="ARBA" id="ARBA00011073"/>
    </source>
</evidence>
<evidence type="ECO:0000313" key="12">
    <source>
        <dbReference type="Proteomes" id="UP000233565"/>
    </source>
</evidence>
<feature type="active site" description="Charge relay system" evidence="5">
    <location>
        <position position="709"/>
    </location>
</feature>
<dbReference type="CDD" id="cd02120">
    <property type="entry name" value="PA_subtilisin_like"/>
    <property type="match status" value="1"/>
</dbReference>
<dbReference type="InterPro" id="IPR000209">
    <property type="entry name" value="Peptidase_S8/S53_dom"/>
</dbReference>
<feature type="domain" description="PA" evidence="8">
    <location>
        <begin position="575"/>
        <end position="639"/>
    </location>
</feature>
<dbReference type="InterPro" id="IPR015500">
    <property type="entry name" value="Peptidase_S8_subtilisin-rel"/>
</dbReference>
<evidence type="ECO:0000259" key="10">
    <source>
        <dbReference type="Pfam" id="PF17766"/>
    </source>
</evidence>
<keyword evidence="4 5" id="KW-0720">Serine protease</keyword>
<evidence type="ECO:0000259" key="9">
    <source>
        <dbReference type="Pfam" id="PF05922"/>
    </source>
</evidence>
<dbReference type="PROSITE" id="PS51892">
    <property type="entry name" value="SUBTILASE"/>
    <property type="match status" value="1"/>
</dbReference>
<dbReference type="EMBL" id="PJBV01000011">
    <property type="protein sequence ID" value="PKH43665.1"/>
    <property type="molecule type" value="Genomic_DNA"/>
</dbReference>
<reference evidence="11 12" key="1">
    <citation type="submission" date="2017-12" db="EMBL/GenBank/DDBJ databases">
        <title>Pharmacopeia of the Arctic Ocean.</title>
        <authorList>
            <person name="Collins E."/>
            <person name="Ducluzeau A.-L."/>
        </authorList>
    </citation>
    <scope>NUCLEOTIDE SEQUENCE [LARGE SCALE GENOMIC DNA]</scope>
    <source>
        <strain evidence="11 12">DSM 23325</strain>
    </source>
</reference>